<dbReference type="PANTHER" id="PTHR36453:SF1">
    <property type="entry name" value="RIGHT HANDED BETA HELIX DOMAIN-CONTAINING PROTEIN"/>
    <property type="match status" value="1"/>
</dbReference>
<comment type="caution">
    <text evidence="3">The sequence shown here is derived from an EMBL/GenBank/DDBJ whole genome shotgun (WGS) entry which is preliminary data.</text>
</comment>
<evidence type="ECO:0000313" key="4">
    <source>
        <dbReference type="Proteomes" id="UP001596472"/>
    </source>
</evidence>
<feature type="domain" description="Right handed beta helix" evidence="2">
    <location>
        <begin position="385"/>
        <end position="537"/>
    </location>
</feature>
<feature type="signal peptide" evidence="1">
    <location>
        <begin position="1"/>
        <end position="20"/>
    </location>
</feature>
<feature type="domain" description="Right handed beta helix" evidence="2">
    <location>
        <begin position="265"/>
        <end position="374"/>
    </location>
</feature>
<dbReference type="InterPro" id="IPR012334">
    <property type="entry name" value="Pectin_lyas_fold"/>
</dbReference>
<evidence type="ECO:0000256" key="1">
    <source>
        <dbReference type="SAM" id="SignalP"/>
    </source>
</evidence>
<organism evidence="3 4">
    <name type="scientific">Haloferula chungangensis</name>
    <dbReference type="NCBI Taxonomy" id="1048331"/>
    <lineage>
        <taxon>Bacteria</taxon>
        <taxon>Pseudomonadati</taxon>
        <taxon>Verrucomicrobiota</taxon>
        <taxon>Verrucomicrobiia</taxon>
        <taxon>Verrucomicrobiales</taxon>
        <taxon>Verrucomicrobiaceae</taxon>
        <taxon>Haloferula</taxon>
    </lineage>
</organism>
<dbReference type="InterPro" id="IPR039448">
    <property type="entry name" value="Beta_helix"/>
</dbReference>
<dbReference type="RefSeq" id="WP_379714473.1">
    <property type="nucleotide sequence ID" value="NZ_JBHTBS010000009.1"/>
</dbReference>
<gene>
    <name evidence="3" type="ORF">ACFQY0_16190</name>
</gene>
<evidence type="ECO:0000313" key="3">
    <source>
        <dbReference type="EMBL" id="MFC7338736.1"/>
    </source>
</evidence>
<dbReference type="PANTHER" id="PTHR36453">
    <property type="entry name" value="SECRETED PROTEIN-RELATED"/>
    <property type="match status" value="1"/>
</dbReference>
<accession>A0ABW2LD56</accession>
<name>A0ABW2LD56_9BACT</name>
<dbReference type="Gene3D" id="2.160.20.10">
    <property type="entry name" value="Single-stranded right-handed beta-helix, Pectin lyase-like"/>
    <property type="match status" value="2"/>
</dbReference>
<dbReference type="Pfam" id="PF13229">
    <property type="entry name" value="Beta_helix"/>
    <property type="match status" value="2"/>
</dbReference>
<dbReference type="InterPro" id="IPR011050">
    <property type="entry name" value="Pectin_lyase_fold/virulence"/>
</dbReference>
<dbReference type="EMBL" id="JBHTBS010000009">
    <property type="protein sequence ID" value="MFC7338736.1"/>
    <property type="molecule type" value="Genomic_DNA"/>
</dbReference>
<sequence length="631" mass="69979">MKSKLTFLAFFLAPFSLLSAKDVYVDAALGDEANPGTLEKPFKRIQQAAEAMAEGDICHIRSGVYRETVVPTVDGVTFKNYADEYVLITGLDVIEGWEPYEGEILKARSERKISQVFVDGQRMHWARYPNEDGDMLSTDELAPVDIQTEKPTGLVTFSRMESKPDGYWKGAYFMGLPTTRNWWTAHRGKIESSSGKTILCTELSAMWRNPNFQFTGEGAGYIIGHLNALDTAGEWHWEEKTLYLYPPESSEGETSLIEGRTRTHGFNLTNKKHITLEGLHFKAADIHLPESDHCTIRKCTVRYGGPFETFFAGGTSQREAWADFENGASCIFVGGDHNIVRDCYVGRTWTHGISLWGNHNLLENSIAEQCNWQGERCSPIWAPGDDNRILRNTSRYGGRDGVELGNGRLGIKVAHRALVQFNHIHHHGYLVPDSGLLYANNQGTSPLANTEISYNVLHDFMSDHKGAVGIYLDNSSSGYKVHHNVIWKAHDGLRTRSATQNYFVNNTIMDVAKAIEVRGNEKPGAVIVTRNNLVSSDAFLYGIDKSHNQVADPQEFVDPAGRNYQLKPGAAAIDAGAPVAGISEDGADAPDLGAYEFGKPAWKAGAELEVPDFPDEKKGWISERGRNASSR</sequence>
<keyword evidence="4" id="KW-1185">Reference proteome</keyword>
<proteinExistence type="predicted"/>
<dbReference type="SMART" id="SM00710">
    <property type="entry name" value="PbH1"/>
    <property type="match status" value="6"/>
</dbReference>
<feature type="chain" id="PRO_5046635998" evidence="1">
    <location>
        <begin position="21"/>
        <end position="631"/>
    </location>
</feature>
<dbReference type="Proteomes" id="UP001596472">
    <property type="component" value="Unassembled WGS sequence"/>
</dbReference>
<evidence type="ECO:0000259" key="2">
    <source>
        <dbReference type="Pfam" id="PF13229"/>
    </source>
</evidence>
<keyword evidence="1" id="KW-0732">Signal</keyword>
<dbReference type="InterPro" id="IPR006626">
    <property type="entry name" value="PbH1"/>
</dbReference>
<reference evidence="4" key="1">
    <citation type="journal article" date="2019" name="Int. J. Syst. Evol. Microbiol.">
        <title>The Global Catalogue of Microorganisms (GCM) 10K type strain sequencing project: providing services to taxonomists for standard genome sequencing and annotation.</title>
        <authorList>
            <consortium name="The Broad Institute Genomics Platform"/>
            <consortium name="The Broad Institute Genome Sequencing Center for Infectious Disease"/>
            <person name="Wu L."/>
            <person name="Ma J."/>
        </authorList>
    </citation>
    <scope>NUCLEOTIDE SEQUENCE [LARGE SCALE GENOMIC DNA]</scope>
    <source>
        <strain evidence="4">CGMCC 4.1467</strain>
    </source>
</reference>
<dbReference type="SUPFAM" id="SSF51126">
    <property type="entry name" value="Pectin lyase-like"/>
    <property type="match status" value="1"/>
</dbReference>
<protein>
    <submittedName>
        <fullName evidence="3">Right-handed parallel beta-helix repeat-containing protein</fullName>
    </submittedName>
</protein>